<comment type="caution">
    <text evidence="2">The sequence shown here is derived from an EMBL/GenBank/DDBJ whole genome shotgun (WGS) entry which is preliminary data.</text>
</comment>
<accession>A0A2G5SL22</accession>
<dbReference type="AlphaFoldDB" id="A0A2G5SL22"/>
<keyword evidence="3" id="KW-1185">Reference proteome</keyword>
<dbReference type="Proteomes" id="UP000230233">
    <property type="component" value="Chromosome X"/>
</dbReference>
<dbReference type="EMBL" id="PDUG01000006">
    <property type="protein sequence ID" value="PIC15717.1"/>
    <property type="molecule type" value="Genomic_DNA"/>
</dbReference>
<feature type="compositionally biased region" description="Basic and acidic residues" evidence="1">
    <location>
        <begin position="34"/>
        <end position="47"/>
    </location>
</feature>
<dbReference type="OrthoDB" id="10566087at2759"/>
<gene>
    <name evidence="2" type="primary">Cnig_chr_X.g22583</name>
    <name evidence="2" type="ORF">B9Z55_022583</name>
</gene>
<name>A0A2G5SL22_9PELO</name>
<sequence length="102" mass="11326">MSLRPKSKSSSTSVFLKSHKFSLTSHILRKAKKREPMDSAERRRSETDIGGGPRNSADARPSLDLSSDPMLESNLALRKLSEAFGEFLSCSSSFILKFYGLN</sequence>
<protein>
    <submittedName>
        <fullName evidence="2">Uncharacterized protein</fullName>
    </submittedName>
</protein>
<feature type="region of interest" description="Disordered" evidence="1">
    <location>
        <begin position="26"/>
        <end position="66"/>
    </location>
</feature>
<dbReference type="STRING" id="1611254.A0A2G5SL22"/>
<proteinExistence type="predicted"/>
<evidence type="ECO:0000256" key="1">
    <source>
        <dbReference type="SAM" id="MobiDB-lite"/>
    </source>
</evidence>
<evidence type="ECO:0000313" key="2">
    <source>
        <dbReference type="EMBL" id="PIC15717.1"/>
    </source>
</evidence>
<organism evidence="2 3">
    <name type="scientific">Caenorhabditis nigoni</name>
    <dbReference type="NCBI Taxonomy" id="1611254"/>
    <lineage>
        <taxon>Eukaryota</taxon>
        <taxon>Metazoa</taxon>
        <taxon>Ecdysozoa</taxon>
        <taxon>Nematoda</taxon>
        <taxon>Chromadorea</taxon>
        <taxon>Rhabditida</taxon>
        <taxon>Rhabditina</taxon>
        <taxon>Rhabditomorpha</taxon>
        <taxon>Rhabditoidea</taxon>
        <taxon>Rhabditidae</taxon>
        <taxon>Peloderinae</taxon>
        <taxon>Caenorhabditis</taxon>
    </lineage>
</organism>
<reference evidence="3" key="1">
    <citation type="submission" date="2017-10" db="EMBL/GenBank/DDBJ databases">
        <title>Rapid genome shrinkage in a self-fertile nematode reveals novel sperm competition proteins.</title>
        <authorList>
            <person name="Yin D."/>
            <person name="Schwarz E.M."/>
            <person name="Thomas C.G."/>
            <person name="Felde R.L."/>
            <person name="Korf I.F."/>
            <person name="Cutter A.D."/>
            <person name="Schartner C.M."/>
            <person name="Ralston E.J."/>
            <person name="Meyer B.J."/>
            <person name="Haag E.S."/>
        </authorList>
    </citation>
    <scope>NUCLEOTIDE SEQUENCE [LARGE SCALE GENOMIC DNA]</scope>
    <source>
        <strain evidence="3">JU1422</strain>
    </source>
</reference>
<evidence type="ECO:0000313" key="3">
    <source>
        <dbReference type="Proteomes" id="UP000230233"/>
    </source>
</evidence>